<proteinExistence type="predicted"/>
<dbReference type="InterPro" id="IPR004452">
    <property type="entry name" value="LutB/LldF"/>
</dbReference>
<dbReference type="SUPFAM" id="SSF46548">
    <property type="entry name" value="alpha-helical ferredoxin"/>
    <property type="match status" value="1"/>
</dbReference>
<gene>
    <name evidence="10" type="ORF">ACD591_13780</name>
    <name evidence="9" type="ORF">FOE74_18445</name>
</gene>
<dbReference type="OrthoDB" id="9782337at2"/>
<dbReference type="Gene3D" id="3.40.50.10420">
    <property type="entry name" value="NagB/RpiA/CoA transferase-like"/>
    <property type="match status" value="1"/>
</dbReference>
<keyword evidence="1" id="KW-0813">Transport</keyword>
<name>A0A5M8Q5F6_9BACT</name>
<evidence type="ECO:0000313" key="10">
    <source>
        <dbReference type="EMBL" id="MFA1772366.1"/>
    </source>
</evidence>
<dbReference type="AlphaFoldDB" id="A0A5M8Q5F6"/>
<dbReference type="NCBIfam" id="TIGR00273">
    <property type="entry name" value="LutB/LldF family L-lactate oxidation iron-sulfur protein"/>
    <property type="match status" value="1"/>
</dbReference>
<dbReference type="InterPro" id="IPR037171">
    <property type="entry name" value="NagB/RpiA_transferase-like"/>
</dbReference>
<evidence type="ECO:0000313" key="9">
    <source>
        <dbReference type="EMBL" id="KAA6431079.1"/>
    </source>
</evidence>
<dbReference type="InterPro" id="IPR017896">
    <property type="entry name" value="4Fe4S_Fe-S-bd"/>
</dbReference>
<reference evidence="9 11" key="2">
    <citation type="submission" date="2019-09" db="EMBL/GenBank/DDBJ databases">
        <title>A bacterium isolated from glacier soil.</title>
        <authorList>
            <person name="Liu Q."/>
        </authorList>
    </citation>
    <scope>NUCLEOTIDE SEQUENCE [LARGE SCALE GENOMIC DNA]</scope>
    <source>
        <strain evidence="9 11">MDT1-10-3</strain>
    </source>
</reference>
<dbReference type="EMBL" id="JBGOGF010000007">
    <property type="protein sequence ID" value="MFA1772366.1"/>
    <property type="molecule type" value="Genomic_DNA"/>
</dbReference>
<dbReference type="Proteomes" id="UP000323866">
    <property type="component" value="Unassembled WGS sequence"/>
</dbReference>
<keyword evidence="3" id="KW-0479">Metal-binding</keyword>
<dbReference type="PROSITE" id="PS00198">
    <property type="entry name" value="4FE4S_FER_1"/>
    <property type="match status" value="1"/>
</dbReference>
<protein>
    <submittedName>
        <fullName evidence="9">Iron-sulfur cluster-binding protein</fullName>
    </submittedName>
    <submittedName>
        <fullName evidence="10">LutB/LldF family L-lactate oxidation iron-sulfur protein</fullName>
    </submittedName>
</protein>
<dbReference type="RefSeq" id="WP_149100107.1">
    <property type="nucleotide sequence ID" value="NZ_BMMG01000007.1"/>
</dbReference>
<dbReference type="GO" id="GO:0006089">
    <property type="term" value="P:lactate metabolic process"/>
    <property type="evidence" value="ECO:0007669"/>
    <property type="project" value="InterPro"/>
</dbReference>
<evidence type="ECO:0000256" key="7">
    <source>
        <dbReference type="ARBA" id="ARBA00023014"/>
    </source>
</evidence>
<evidence type="ECO:0000256" key="2">
    <source>
        <dbReference type="ARBA" id="ARBA00022485"/>
    </source>
</evidence>
<dbReference type="InterPro" id="IPR003741">
    <property type="entry name" value="LUD_dom"/>
</dbReference>
<evidence type="ECO:0000313" key="12">
    <source>
        <dbReference type="Proteomes" id="UP001570846"/>
    </source>
</evidence>
<dbReference type="GO" id="GO:0051539">
    <property type="term" value="F:4 iron, 4 sulfur cluster binding"/>
    <property type="evidence" value="ECO:0007669"/>
    <property type="project" value="UniProtKB-KW"/>
</dbReference>
<dbReference type="Gene3D" id="1.10.1060.10">
    <property type="entry name" value="Alpha-helical ferredoxin"/>
    <property type="match status" value="1"/>
</dbReference>
<evidence type="ECO:0000256" key="3">
    <source>
        <dbReference type="ARBA" id="ARBA00022723"/>
    </source>
</evidence>
<keyword evidence="2" id="KW-0004">4Fe-4S</keyword>
<keyword evidence="6" id="KW-0408">Iron</keyword>
<keyword evidence="7" id="KW-0411">Iron-sulfur</keyword>
<dbReference type="EMBL" id="VKKZ01000024">
    <property type="protein sequence ID" value="KAA6431079.1"/>
    <property type="molecule type" value="Genomic_DNA"/>
</dbReference>
<dbReference type="InterPro" id="IPR017900">
    <property type="entry name" value="4Fe4S_Fe_S_CS"/>
</dbReference>
<dbReference type="InterPro" id="IPR009051">
    <property type="entry name" value="Helical_ferredxn"/>
</dbReference>
<keyword evidence="12" id="KW-1185">Reference proteome</keyword>
<evidence type="ECO:0000313" key="11">
    <source>
        <dbReference type="Proteomes" id="UP000323866"/>
    </source>
</evidence>
<evidence type="ECO:0000259" key="8">
    <source>
        <dbReference type="PROSITE" id="PS51379"/>
    </source>
</evidence>
<dbReference type="SUPFAM" id="SSF100950">
    <property type="entry name" value="NagB/RpiA/CoA transferase-like"/>
    <property type="match status" value="1"/>
</dbReference>
<reference evidence="9 11" key="1">
    <citation type="submission" date="2019-07" db="EMBL/GenBank/DDBJ databases">
        <authorList>
            <person name="Qu J.-H."/>
        </authorList>
    </citation>
    <scope>NUCLEOTIDE SEQUENCE [LARGE SCALE GENOMIC DNA]</scope>
    <source>
        <strain evidence="9 11">MDT1-10-3</strain>
    </source>
</reference>
<evidence type="ECO:0000256" key="1">
    <source>
        <dbReference type="ARBA" id="ARBA00022448"/>
    </source>
</evidence>
<dbReference type="InterPro" id="IPR024185">
    <property type="entry name" value="FTHF_cligase-like_sf"/>
</dbReference>
<evidence type="ECO:0000256" key="5">
    <source>
        <dbReference type="ARBA" id="ARBA00022982"/>
    </source>
</evidence>
<organism evidence="9 11">
    <name type="scientific">Rufibacter glacialis</name>
    <dbReference type="NCBI Taxonomy" id="1259555"/>
    <lineage>
        <taxon>Bacteria</taxon>
        <taxon>Pseudomonadati</taxon>
        <taxon>Bacteroidota</taxon>
        <taxon>Cytophagia</taxon>
        <taxon>Cytophagales</taxon>
        <taxon>Hymenobacteraceae</taxon>
        <taxon>Rufibacter</taxon>
    </lineage>
</organism>
<reference evidence="10 12" key="3">
    <citation type="submission" date="2024-08" db="EMBL/GenBank/DDBJ databases">
        <authorList>
            <person name="Wei W."/>
        </authorList>
    </citation>
    <scope>NUCLEOTIDE SEQUENCE [LARGE SCALE GENOMIC DNA]</scope>
    <source>
        <strain evidence="10 12">XU2</strain>
    </source>
</reference>
<comment type="caution">
    <text evidence="9">The sequence shown here is derived from an EMBL/GenBank/DDBJ whole genome shotgun (WGS) entry which is preliminary data.</text>
</comment>
<evidence type="ECO:0000256" key="4">
    <source>
        <dbReference type="ARBA" id="ARBA00022737"/>
    </source>
</evidence>
<evidence type="ECO:0000256" key="6">
    <source>
        <dbReference type="ARBA" id="ARBA00023004"/>
    </source>
</evidence>
<dbReference type="Pfam" id="PF13183">
    <property type="entry name" value="Fer4_8"/>
    <property type="match status" value="1"/>
</dbReference>
<feature type="domain" description="4Fe-4S ferredoxin-type" evidence="8">
    <location>
        <begin position="301"/>
        <end position="332"/>
    </location>
</feature>
<keyword evidence="5" id="KW-0249">Electron transport</keyword>
<dbReference type="Proteomes" id="UP001570846">
    <property type="component" value="Unassembled WGS sequence"/>
</dbReference>
<dbReference type="GO" id="GO:0046872">
    <property type="term" value="F:metal ion binding"/>
    <property type="evidence" value="ECO:0007669"/>
    <property type="project" value="UniProtKB-KW"/>
</dbReference>
<dbReference type="PANTHER" id="PTHR47153">
    <property type="entry name" value="LACTATE UTILIZATION PROTEIN B"/>
    <property type="match status" value="1"/>
</dbReference>
<accession>A0A5M8Q5F6</accession>
<dbReference type="PROSITE" id="PS51379">
    <property type="entry name" value="4FE4S_FER_2"/>
    <property type="match status" value="1"/>
</dbReference>
<dbReference type="PANTHER" id="PTHR47153:SF2">
    <property type="entry name" value="LACTATE UTILIZATION PROTEIN B"/>
    <property type="match status" value="1"/>
</dbReference>
<sequence>MSTKLKQFLLDAENKAFDLEHRRKIRFNIGKYNAAVQNGMAAYEHHELARERASFLKTQVINNLDKYLVEFENNFTKRGGKVIWAQNAEEALREIGAIMKRKRAKSVVKSKSMSTEEIHLNDYLEKNGIETVETDLGEYIVQLADQRPYHIVTPAMHMSKKDIAELFHQKLGIPLTDDAQQLVLTARNLLREKYTSAEVGVSGGNFLVADIGGVAITENEGNARLSTTFPKTHIAVVGIEKLIPSMLDLDLFWPLLSTSGTGQNMTIYNTILTGPRQPTEKDGPEEMYVVLLDNGRTNLLAQPEQREALNCIRCGACLNVCPVYKNIGGHTYETTYSGPIGSVITPHLAGMEEHKHLSYASSLCGACTSVCPVKINLHNLLLVNRRQSVEEGLVDKNEKLAFKFWAKGMQNRRLLNLAPAAVKNFVLGHVQKEAWNKRREPLVAAPLSFNEMWRKQRKKR</sequence>
<keyword evidence="4" id="KW-0677">Repeat</keyword>
<dbReference type="Pfam" id="PF02589">
    <property type="entry name" value="LUD_dom"/>
    <property type="match status" value="1"/>
</dbReference>